<dbReference type="AlphaFoldDB" id="A0AAD6IWQ8"/>
<dbReference type="EMBL" id="JAQGDS010000009">
    <property type="protein sequence ID" value="KAJ6258121.1"/>
    <property type="molecule type" value="Genomic_DNA"/>
</dbReference>
<feature type="region of interest" description="Disordered" evidence="1">
    <location>
        <begin position="40"/>
        <end position="60"/>
    </location>
</feature>
<name>A0AAD6IWQ8_DREDA</name>
<reference evidence="2" key="1">
    <citation type="submission" date="2023-01" db="EMBL/GenBank/DDBJ databases">
        <title>The chitinases involved in constricting ring structure development in the nematode-trapping fungus Drechslerella dactyloides.</title>
        <authorList>
            <person name="Wang R."/>
            <person name="Zhang L."/>
            <person name="Tang P."/>
            <person name="Li S."/>
            <person name="Liang L."/>
        </authorList>
    </citation>
    <scope>NUCLEOTIDE SEQUENCE</scope>
    <source>
        <strain evidence="2">YMF1.00031</strain>
    </source>
</reference>
<evidence type="ECO:0000313" key="2">
    <source>
        <dbReference type="EMBL" id="KAJ6258121.1"/>
    </source>
</evidence>
<evidence type="ECO:0000313" key="3">
    <source>
        <dbReference type="Proteomes" id="UP001221413"/>
    </source>
</evidence>
<organism evidence="2 3">
    <name type="scientific">Drechslerella dactyloides</name>
    <name type="common">Nematode-trapping fungus</name>
    <name type="synonym">Arthrobotrys dactyloides</name>
    <dbReference type="NCBI Taxonomy" id="74499"/>
    <lineage>
        <taxon>Eukaryota</taxon>
        <taxon>Fungi</taxon>
        <taxon>Dikarya</taxon>
        <taxon>Ascomycota</taxon>
        <taxon>Pezizomycotina</taxon>
        <taxon>Orbiliomycetes</taxon>
        <taxon>Orbiliales</taxon>
        <taxon>Orbiliaceae</taxon>
        <taxon>Drechslerella</taxon>
    </lineage>
</organism>
<sequence length="292" mass="33322">MLRLLEAHYFSGVGGHEAYENPASLRKALGVAKPLSDNQKKTYNQNRVKKRREQKKRTGVSAYRTDQLGQAKKLLKSLQRIEQFQLQELIGRWEEETFAKVICAFCPSIVLQFVTPEMEITYSMFVSALIAYHADIPERKTTDPEIRSRAKKIWPLATTTEALTQSLKDEMMSQLHKESIVYLLYRSDQLSNATRIFARLEAAMDSDLASEGMDAIVDNVAGQLDYQPDLLQTPLDAGWEAYQDTSVGDYTTQTFPLPFCAPRKFLSTYPCLNWRWLHLVVVPKDIAIDFSA</sequence>
<comment type="caution">
    <text evidence="2">The sequence shown here is derived from an EMBL/GenBank/DDBJ whole genome shotgun (WGS) entry which is preliminary data.</text>
</comment>
<proteinExistence type="predicted"/>
<dbReference type="Proteomes" id="UP001221413">
    <property type="component" value="Unassembled WGS sequence"/>
</dbReference>
<keyword evidence="3" id="KW-1185">Reference proteome</keyword>
<feature type="compositionally biased region" description="Basic residues" evidence="1">
    <location>
        <begin position="47"/>
        <end position="58"/>
    </location>
</feature>
<gene>
    <name evidence="2" type="ORF">Dda_7036</name>
</gene>
<accession>A0AAD6IWQ8</accession>
<evidence type="ECO:0000256" key="1">
    <source>
        <dbReference type="SAM" id="MobiDB-lite"/>
    </source>
</evidence>
<protein>
    <submittedName>
        <fullName evidence="2">Uncharacterized protein</fullName>
    </submittedName>
</protein>